<dbReference type="PANTHER" id="PTHR43861:SF1">
    <property type="entry name" value="TRANS-ACONITATE 2-METHYLTRANSFERASE"/>
    <property type="match status" value="1"/>
</dbReference>
<reference evidence="4" key="1">
    <citation type="submission" date="2022-09" db="EMBL/GenBank/DDBJ databases">
        <authorList>
            <person name="Yuan C."/>
            <person name="Ke Z."/>
        </authorList>
    </citation>
    <scope>NUCLEOTIDE SEQUENCE</scope>
    <source>
        <strain evidence="4">LB-8</strain>
    </source>
</reference>
<evidence type="ECO:0000313" key="4">
    <source>
        <dbReference type="EMBL" id="MCU7548978.1"/>
    </source>
</evidence>
<evidence type="ECO:0000259" key="3">
    <source>
        <dbReference type="Pfam" id="PF13649"/>
    </source>
</evidence>
<name>A0A9X3BHP8_9BACT</name>
<dbReference type="InterPro" id="IPR029063">
    <property type="entry name" value="SAM-dependent_MTases_sf"/>
</dbReference>
<gene>
    <name evidence="4" type="ORF">OCK74_07610</name>
</gene>
<sequence length="271" mass="30900">MCQIDETPFDAVAATYDDSFSQTLIGQQQRLAVRKNIMPILKGKNDLKILEINCGTGDDALWLTSLGHEVMATDASAQMIERAIMKASMVVAPGNVSFLQCPFERLYSLLKGQKFDVIFSNFSGLNCISFGELQILNNDLSSLLKPNGYLAVILFGKYTFWETLYYLVQLDLKQAFRRWSNKAVKVNLSYGITQSVYYYSVGQFQKLMYRFQLVQKRPVGLFVPPSYLENWVVKKPGFFKALNKMELKFSKVPLLSGLSDHTFLLFKNKVR</sequence>
<dbReference type="GO" id="GO:0008168">
    <property type="term" value="F:methyltransferase activity"/>
    <property type="evidence" value="ECO:0007669"/>
    <property type="project" value="UniProtKB-KW"/>
</dbReference>
<dbReference type="Gene3D" id="3.40.50.150">
    <property type="entry name" value="Vaccinia Virus protein VP39"/>
    <property type="match status" value="1"/>
</dbReference>
<evidence type="ECO:0000313" key="5">
    <source>
        <dbReference type="Proteomes" id="UP001155483"/>
    </source>
</evidence>
<evidence type="ECO:0000256" key="2">
    <source>
        <dbReference type="ARBA" id="ARBA00022679"/>
    </source>
</evidence>
<dbReference type="CDD" id="cd02440">
    <property type="entry name" value="AdoMet_MTases"/>
    <property type="match status" value="1"/>
</dbReference>
<dbReference type="InterPro" id="IPR041698">
    <property type="entry name" value="Methyltransf_25"/>
</dbReference>
<evidence type="ECO:0000256" key="1">
    <source>
        <dbReference type="ARBA" id="ARBA00022603"/>
    </source>
</evidence>
<feature type="domain" description="Methyltransferase" evidence="3">
    <location>
        <begin position="49"/>
        <end position="148"/>
    </location>
</feature>
<protein>
    <submittedName>
        <fullName evidence="4">Class I SAM-dependent methyltransferase</fullName>
    </submittedName>
</protein>
<dbReference type="Pfam" id="PF13649">
    <property type="entry name" value="Methyltransf_25"/>
    <property type="match status" value="1"/>
</dbReference>
<proteinExistence type="predicted"/>
<organism evidence="4 5">
    <name type="scientific">Paraflavisolibacter caeni</name>
    <dbReference type="NCBI Taxonomy" id="2982496"/>
    <lineage>
        <taxon>Bacteria</taxon>
        <taxon>Pseudomonadati</taxon>
        <taxon>Bacteroidota</taxon>
        <taxon>Chitinophagia</taxon>
        <taxon>Chitinophagales</taxon>
        <taxon>Chitinophagaceae</taxon>
        <taxon>Paraflavisolibacter</taxon>
    </lineage>
</organism>
<keyword evidence="5" id="KW-1185">Reference proteome</keyword>
<keyword evidence="2" id="KW-0808">Transferase</keyword>
<dbReference type="SUPFAM" id="SSF53335">
    <property type="entry name" value="S-adenosyl-L-methionine-dependent methyltransferases"/>
    <property type="match status" value="1"/>
</dbReference>
<dbReference type="AlphaFoldDB" id="A0A9X3BHP8"/>
<dbReference type="Proteomes" id="UP001155483">
    <property type="component" value="Unassembled WGS sequence"/>
</dbReference>
<accession>A0A9X3BHP8</accession>
<dbReference type="RefSeq" id="WP_279296421.1">
    <property type="nucleotide sequence ID" value="NZ_JAOTIF010000003.1"/>
</dbReference>
<dbReference type="PANTHER" id="PTHR43861">
    <property type="entry name" value="TRANS-ACONITATE 2-METHYLTRANSFERASE-RELATED"/>
    <property type="match status" value="1"/>
</dbReference>
<keyword evidence="1 4" id="KW-0489">Methyltransferase</keyword>
<dbReference type="EMBL" id="JAOTIF010000003">
    <property type="protein sequence ID" value="MCU7548978.1"/>
    <property type="molecule type" value="Genomic_DNA"/>
</dbReference>
<reference evidence="4" key="2">
    <citation type="submission" date="2023-04" db="EMBL/GenBank/DDBJ databases">
        <title>Paracnuella aquatica gen. nov., sp. nov., a member of the family Chitinophagaceae isolated from a hot spring.</title>
        <authorList>
            <person name="Wang C."/>
        </authorList>
    </citation>
    <scope>NUCLEOTIDE SEQUENCE</scope>
    <source>
        <strain evidence="4">LB-8</strain>
    </source>
</reference>
<comment type="caution">
    <text evidence="4">The sequence shown here is derived from an EMBL/GenBank/DDBJ whole genome shotgun (WGS) entry which is preliminary data.</text>
</comment>
<dbReference type="GO" id="GO:0032259">
    <property type="term" value="P:methylation"/>
    <property type="evidence" value="ECO:0007669"/>
    <property type="project" value="UniProtKB-KW"/>
</dbReference>